<evidence type="ECO:0000256" key="1">
    <source>
        <dbReference type="SAM" id="MobiDB-lite"/>
    </source>
</evidence>
<accession>A0A2Z6EVN5</accession>
<dbReference type="RefSeq" id="WP_045361879.1">
    <property type="nucleotide sequence ID" value="NZ_AP018150.1"/>
</dbReference>
<dbReference type="EMBL" id="AP018150">
    <property type="protein sequence ID" value="BBE09488.1"/>
    <property type="molecule type" value="Genomic_DNA"/>
</dbReference>
<dbReference type="Proteomes" id="UP000282597">
    <property type="component" value="Chromosome"/>
</dbReference>
<proteinExistence type="predicted"/>
<reference evidence="2 3" key="1">
    <citation type="journal article" date="2018" name="Microbes Environ.">
        <title>Comparative Genomic Insights into Endofungal Lifestyles of Two Bacterial Endosymbionts, Mycoavidus cysteinexigens and Burkholderia rhizoxinica.</title>
        <authorList>
            <person name="Sharmin D."/>
            <person name="Guo Y."/>
            <person name="Nishizawa T."/>
            <person name="Ohshima S."/>
            <person name="Sato Y."/>
            <person name="Takashima Y."/>
            <person name="Narisawa K."/>
            <person name="Ohta H."/>
        </authorList>
    </citation>
    <scope>NUCLEOTIDE SEQUENCE [LARGE SCALE GENOMIC DNA]</scope>
    <source>
        <strain evidence="2 3">B1-EB</strain>
    </source>
</reference>
<gene>
    <name evidence="2" type="ORF">MCB1EB_1327</name>
</gene>
<feature type="region of interest" description="Disordered" evidence="1">
    <location>
        <begin position="98"/>
        <end position="129"/>
    </location>
</feature>
<dbReference type="AlphaFoldDB" id="A0A2Z6EVN5"/>
<protein>
    <submittedName>
        <fullName evidence="2">Uncharacterized protein</fullName>
    </submittedName>
</protein>
<name>A0A2Z6EVN5_9BURK</name>
<evidence type="ECO:0000313" key="2">
    <source>
        <dbReference type="EMBL" id="BBE09488.1"/>
    </source>
</evidence>
<dbReference type="KEGG" id="mcys:MCB1EB_1327"/>
<sequence>MVNTIGTATQSSTFSSTLVYSRPLVEGEAALRLATTQQKQDPESALKSLDIAEKRFRDVLTQSQELSLDERRDVQANLAQVFLLREDILRGLSTVKEASANDNKAREHEARDAEQRSSSQQASREGRGGTKLQMIGGLVSIASAGPGNISDVDYQKTDNDQKFLEQIGNQYTQNMNHLRPMFSQPQAASGEDHLYQFSFGVIAGATAGENNRFNVRYGVNNAIERDFNQANADAQKK</sequence>
<feature type="compositionally biased region" description="Basic and acidic residues" evidence="1">
    <location>
        <begin position="103"/>
        <end position="115"/>
    </location>
</feature>
<keyword evidence="3" id="KW-1185">Reference proteome</keyword>
<evidence type="ECO:0000313" key="3">
    <source>
        <dbReference type="Proteomes" id="UP000282597"/>
    </source>
</evidence>
<organism evidence="2 3">
    <name type="scientific">Mycoavidus cysteinexigens</name>
    <dbReference type="NCBI Taxonomy" id="1553431"/>
    <lineage>
        <taxon>Bacteria</taxon>
        <taxon>Pseudomonadati</taxon>
        <taxon>Pseudomonadota</taxon>
        <taxon>Betaproteobacteria</taxon>
        <taxon>Burkholderiales</taxon>
        <taxon>Burkholderiaceae</taxon>
        <taxon>Mycoavidus</taxon>
    </lineage>
</organism>